<protein>
    <submittedName>
        <fullName evidence="2">Uncharacterized protein</fullName>
    </submittedName>
</protein>
<dbReference type="EMBL" id="JAXIOK010000007">
    <property type="protein sequence ID" value="KAK4766773.1"/>
    <property type="molecule type" value="Genomic_DNA"/>
</dbReference>
<dbReference type="Pfam" id="PF20431">
    <property type="entry name" value="E_motif"/>
    <property type="match status" value="1"/>
</dbReference>
<name>A0AAN7QGQ6_9MYRT</name>
<comment type="caution">
    <text evidence="2">The sequence shown here is derived from an EMBL/GenBank/DDBJ whole genome shotgun (WGS) entry which is preliminary data.</text>
</comment>
<dbReference type="PANTHER" id="PTHR40637:SF1">
    <property type="entry name" value="ESSS SUBUNIT OF NADH:UBIQUINONE OXIDOREDUCTASE (COMPLEX I) PROTEIN"/>
    <property type="match status" value="1"/>
</dbReference>
<feature type="region of interest" description="Disordered" evidence="1">
    <location>
        <begin position="120"/>
        <end position="147"/>
    </location>
</feature>
<reference evidence="2 3" key="1">
    <citation type="journal article" date="2023" name="Hortic Res">
        <title>Pangenome of water caltrop reveals structural variations and asymmetric subgenome divergence after allopolyploidization.</title>
        <authorList>
            <person name="Zhang X."/>
            <person name="Chen Y."/>
            <person name="Wang L."/>
            <person name="Yuan Y."/>
            <person name="Fang M."/>
            <person name="Shi L."/>
            <person name="Lu R."/>
            <person name="Comes H.P."/>
            <person name="Ma Y."/>
            <person name="Chen Y."/>
            <person name="Huang G."/>
            <person name="Zhou Y."/>
            <person name="Zheng Z."/>
            <person name="Qiu Y."/>
        </authorList>
    </citation>
    <scope>NUCLEOTIDE SEQUENCE [LARGE SCALE GENOMIC DNA]</scope>
    <source>
        <tissue evidence="2">Roots</tissue>
    </source>
</reference>
<dbReference type="PANTHER" id="PTHR40637">
    <property type="entry name" value="ESSS SUBUNIT OF NADH:UBIQUINONE OXIDOREDUCTASE (COMPLEX I) PROTEIN"/>
    <property type="match status" value="1"/>
</dbReference>
<keyword evidence="3" id="KW-1185">Reference proteome</keyword>
<evidence type="ECO:0000256" key="1">
    <source>
        <dbReference type="SAM" id="MobiDB-lite"/>
    </source>
</evidence>
<evidence type="ECO:0000313" key="3">
    <source>
        <dbReference type="Proteomes" id="UP001345219"/>
    </source>
</evidence>
<dbReference type="Proteomes" id="UP001345219">
    <property type="component" value="Chromosome 7"/>
</dbReference>
<dbReference type="AlphaFoldDB" id="A0AAN7QGQ6"/>
<evidence type="ECO:0000313" key="2">
    <source>
        <dbReference type="EMBL" id="KAK4766773.1"/>
    </source>
</evidence>
<dbReference type="InterPro" id="IPR046848">
    <property type="entry name" value="E_motif"/>
</dbReference>
<gene>
    <name evidence="2" type="ORF">SAY87_008415</name>
</gene>
<organism evidence="2 3">
    <name type="scientific">Trapa incisa</name>
    <dbReference type="NCBI Taxonomy" id="236973"/>
    <lineage>
        <taxon>Eukaryota</taxon>
        <taxon>Viridiplantae</taxon>
        <taxon>Streptophyta</taxon>
        <taxon>Embryophyta</taxon>
        <taxon>Tracheophyta</taxon>
        <taxon>Spermatophyta</taxon>
        <taxon>Magnoliopsida</taxon>
        <taxon>eudicotyledons</taxon>
        <taxon>Gunneridae</taxon>
        <taxon>Pentapetalae</taxon>
        <taxon>rosids</taxon>
        <taxon>malvids</taxon>
        <taxon>Myrtales</taxon>
        <taxon>Lythraceae</taxon>
        <taxon>Trapa</taxon>
    </lineage>
</organism>
<proteinExistence type="predicted"/>
<sequence length="205" mass="23158">MAGRDGHRVNTNVEIGDIADHKLLEIESQNAGNYDFLSNMYNSAARFEDARNLREQMKGRCYGVVLSSSKNLLQCRGSEWSSTLPQLLAISRLAFRDVMMRSSKPLTAASTTLRRRLFSSESGPSRWTSPGHEERPKGYLFNRNPPPPGQPRKWEDWELPCYLTSFLAIVILGVGLNAKPDLTIETWAHKKALERLEMESTSNSD</sequence>
<accession>A0AAN7QGQ6</accession>